<evidence type="ECO:0000313" key="2">
    <source>
        <dbReference type="Proteomes" id="UP000197019"/>
    </source>
</evidence>
<keyword evidence="2" id="KW-1185">Reference proteome</keyword>
<dbReference type="RefSeq" id="WP_088617755.1">
    <property type="nucleotide sequence ID" value="NZ_CP022129.1"/>
</dbReference>
<organism evidence="1 2">
    <name type="scientific">Methylovulum psychrotolerans</name>
    <dbReference type="NCBI Taxonomy" id="1704499"/>
    <lineage>
        <taxon>Bacteria</taxon>
        <taxon>Pseudomonadati</taxon>
        <taxon>Pseudomonadota</taxon>
        <taxon>Gammaproteobacteria</taxon>
        <taxon>Methylococcales</taxon>
        <taxon>Methylococcaceae</taxon>
        <taxon>Methylovulum</taxon>
    </lineage>
</organism>
<accession>A0A1Z4BUG8</accession>
<sequence length="85" mass="10330">MRIEELKAGLDEYRQALLLQRNNLHSDYVELQQAFDALWDVYGGNTSEEFQQHWNHTADWFGQYLEATRHLERFLEERIEALRYL</sequence>
<dbReference type="OrthoDB" id="9943499at2"/>
<evidence type="ECO:0000313" key="1">
    <source>
        <dbReference type="EMBL" id="ASF44872.1"/>
    </source>
</evidence>
<name>A0A1Z4BUG8_9GAMM</name>
<protein>
    <submittedName>
        <fullName evidence="1">Uncharacterized protein</fullName>
    </submittedName>
</protein>
<gene>
    <name evidence="1" type="ORF">CEK71_01660</name>
</gene>
<dbReference type="KEGG" id="mpsy:CEK71_01660"/>
<dbReference type="Proteomes" id="UP000197019">
    <property type="component" value="Chromosome"/>
</dbReference>
<reference evidence="1 2" key="1">
    <citation type="submission" date="2017-06" db="EMBL/GenBank/DDBJ databases">
        <title>Genome Sequencing of the methanotroph Methylovulum psychrotolerants str. HV10-M2 isolated from a high-altitude environment.</title>
        <authorList>
            <person name="Mateos-Rivera A."/>
        </authorList>
    </citation>
    <scope>NUCLEOTIDE SEQUENCE [LARGE SCALE GENOMIC DNA]</scope>
    <source>
        <strain evidence="1 2">HV10_M2</strain>
    </source>
</reference>
<dbReference type="AlphaFoldDB" id="A0A1Z4BUG8"/>
<proteinExistence type="predicted"/>
<dbReference type="EMBL" id="CP022129">
    <property type="protein sequence ID" value="ASF44872.1"/>
    <property type="molecule type" value="Genomic_DNA"/>
</dbReference>